<evidence type="ECO:0000313" key="1">
    <source>
        <dbReference type="EMBL" id="AET62150.1"/>
    </source>
</evidence>
<dbReference type="STRING" id="985665.HPL003_27190"/>
<name>G7VSE1_PAETH</name>
<organism evidence="1 2">
    <name type="scientific">Paenibacillus terrae (strain HPL-003)</name>
    <dbReference type="NCBI Taxonomy" id="985665"/>
    <lineage>
        <taxon>Bacteria</taxon>
        <taxon>Bacillati</taxon>
        <taxon>Bacillota</taxon>
        <taxon>Bacilli</taxon>
        <taxon>Bacillales</taxon>
        <taxon>Paenibacillaceae</taxon>
        <taxon>Paenibacillus</taxon>
    </lineage>
</organism>
<dbReference type="AlphaFoldDB" id="G7VSE1"/>
<proteinExistence type="predicted"/>
<reference key="2">
    <citation type="submission" date="2011-11" db="EMBL/GenBank/DDBJ databases">
        <authorList>
            <person name="Shin S.H."/>
            <person name="Kim S."/>
            <person name="Kim J.Y."/>
        </authorList>
    </citation>
    <scope>NUCLEOTIDE SEQUENCE</scope>
    <source>
        <strain>HPL-003</strain>
    </source>
</reference>
<gene>
    <name evidence="1" type="ordered locus">HPL003_27190</name>
</gene>
<dbReference type="Proteomes" id="UP000005876">
    <property type="component" value="Chromosome"/>
</dbReference>
<reference evidence="2" key="1">
    <citation type="submission" date="2011-11" db="EMBL/GenBank/DDBJ databases">
        <title>Complete sequence of Paenibacillus terrae HPL-003.</title>
        <authorList>
            <person name="Shin S.H."/>
            <person name="Kim S."/>
            <person name="Kim J.Y."/>
        </authorList>
    </citation>
    <scope>NUCLEOTIDE SEQUENCE [LARGE SCALE GENOMIC DNA]</scope>
    <source>
        <strain evidence="2">HPL-003</strain>
    </source>
</reference>
<accession>G7VSE1</accession>
<dbReference type="EMBL" id="CP003107">
    <property type="protein sequence ID" value="AET62150.1"/>
    <property type="molecule type" value="Genomic_DNA"/>
</dbReference>
<reference evidence="1 2" key="3">
    <citation type="journal article" date="2012" name="J. Bacteriol.">
        <title>Genome Sequence of Paenibacillus terrae HPL-003, a Xylanase-Producing Bacterium Isolated from Soil Found in Forest Residue.</title>
        <authorList>
            <person name="Shin S.H."/>
            <person name="Kim S."/>
            <person name="Kim J.Y."/>
            <person name="Song H.Y."/>
            <person name="Cho S.J."/>
            <person name="Kim D.R."/>
            <person name="Lee K.I."/>
            <person name="Lim H.K."/>
            <person name="Park N.J."/>
            <person name="Hwang I.T."/>
            <person name="Yang K.S."/>
        </authorList>
    </citation>
    <scope>NUCLEOTIDE SEQUENCE [LARGE SCALE GENOMIC DNA]</scope>
    <source>
        <strain evidence="1 2">HPL-003</strain>
    </source>
</reference>
<dbReference type="HOGENOM" id="CLU_218009_0_0_9"/>
<sequence>MYKNGRLINGKLYLKTIAGNWISLRFLAQADRKAM</sequence>
<dbReference type="KEGG" id="pta:HPL003_27190"/>
<evidence type="ECO:0000313" key="2">
    <source>
        <dbReference type="Proteomes" id="UP000005876"/>
    </source>
</evidence>
<protein>
    <submittedName>
        <fullName evidence="1">Uncharacterized protein</fullName>
    </submittedName>
</protein>